<dbReference type="InterPro" id="IPR029479">
    <property type="entry name" value="Nitroreductase"/>
</dbReference>
<dbReference type="AlphaFoldDB" id="A0A7D5TNJ9"/>
<dbReference type="GeneID" id="56077924"/>
<sequence>MVDAREYHERTDYSPERLREMDFELDESNRPRPYKVYEELPRVSPGGDPDPPETPALAAVATDGPAPSTAAPAPDDPDIETLCHYAAGVTKELEIRGERHRFRAAACTGKLYHVDLYAVAGDCGAFSPGVYHFDPHSGEFDALREGDYRGVLAAASGDRASVADRGAESAAVAGAPVTFVAASEWWRNAWKYRDRTYRHAFWDAGTILANLLAVAHGGGHRAEVVAGFADDPVVELLGLDPDEEAPLALVPVGSGAPVPDDAAPDVDPIDPDERPLSADPVDYPLIPDAWRQSRLEGGEAAASWRANFAVEAADTSLGERVDDADRIALDPVDRETASARPVGATVERRGSCREYSHDPISARQFATVLDRALCGVPADAFAGDLRGLVDCYCLVHAVEGIESGCYEYHPGPDELERVGETDRDRAGELALGQDVVGDAAVNVYLVADVDAVVSEFGNRGYRLAQLEAGIALGRLYLATYAHRSLGGRGFTFADTEVREYLSPHADGGTPMTLFAFGKPA</sequence>
<evidence type="ECO:0000259" key="2">
    <source>
        <dbReference type="Pfam" id="PF00881"/>
    </source>
</evidence>
<dbReference type="PANTHER" id="PTHR43745">
    <property type="entry name" value="NITROREDUCTASE MJ1384-RELATED"/>
    <property type="match status" value="1"/>
</dbReference>
<dbReference type="KEGG" id="hrr:HZS55_08635"/>
<dbReference type="PANTHER" id="PTHR43745:SF2">
    <property type="entry name" value="NITROREDUCTASE MJ1384-RELATED"/>
    <property type="match status" value="1"/>
</dbReference>
<evidence type="ECO:0000256" key="1">
    <source>
        <dbReference type="SAM" id="MobiDB-lite"/>
    </source>
</evidence>
<feature type="compositionally biased region" description="Low complexity" evidence="1">
    <location>
        <begin position="61"/>
        <end position="73"/>
    </location>
</feature>
<feature type="region of interest" description="Disordered" evidence="1">
    <location>
        <begin position="1"/>
        <end position="78"/>
    </location>
</feature>
<dbReference type="Gene3D" id="3.40.109.10">
    <property type="entry name" value="NADH Oxidase"/>
    <property type="match status" value="2"/>
</dbReference>
<dbReference type="InterPro" id="IPR020051">
    <property type="entry name" value="SagB-type_dehydrogenase"/>
</dbReference>
<dbReference type="InterPro" id="IPR052544">
    <property type="entry name" value="Bacteriocin_Proc_Enz"/>
</dbReference>
<proteinExistence type="predicted"/>
<dbReference type="NCBIfam" id="TIGR03605">
    <property type="entry name" value="antibiot_sagB"/>
    <property type="match status" value="1"/>
</dbReference>
<dbReference type="RefSeq" id="WP_179911282.1">
    <property type="nucleotide sequence ID" value="NZ_CP058910.1"/>
</dbReference>
<feature type="compositionally biased region" description="Basic and acidic residues" evidence="1">
    <location>
        <begin position="1"/>
        <end position="41"/>
    </location>
</feature>
<gene>
    <name evidence="3" type="ORF">HZS55_08635</name>
</gene>
<dbReference type="OrthoDB" id="10206at2157"/>
<dbReference type="Pfam" id="PF00881">
    <property type="entry name" value="Nitroreductase"/>
    <property type="match status" value="1"/>
</dbReference>
<evidence type="ECO:0000313" key="3">
    <source>
        <dbReference type="EMBL" id="QLH77354.1"/>
    </source>
</evidence>
<dbReference type="EMBL" id="CP058910">
    <property type="protein sequence ID" value="QLH77354.1"/>
    <property type="molecule type" value="Genomic_DNA"/>
</dbReference>
<dbReference type="GO" id="GO:0016491">
    <property type="term" value="F:oxidoreductase activity"/>
    <property type="evidence" value="ECO:0007669"/>
    <property type="project" value="InterPro"/>
</dbReference>
<dbReference type="InterPro" id="IPR000415">
    <property type="entry name" value="Nitroreductase-like"/>
</dbReference>
<evidence type="ECO:0000313" key="4">
    <source>
        <dbReference type="Proteomes" id="UP000509667"/>
    </source>
</evidence>
<keyword evidence="4" id="KW-1185">Reference proteome</keyword>
<feature type="domain" description="Nitroreductase" evidence="2">
    <location>
        <begin position="164"/>
        <end position="253"/>
    </location>
</feature>
<accession>A0A7D5TNJ9</accession>
<reference evidence="3 4" key="1">
    <citation type="submission" date="2020-07" db="EMBL/GenBank/DDBJ databases">
        <title>Halosimplex pelagicum sp. nov. and Halosimplex rubrum sp. nov., isolated from salted brown alga Laminaria, and emended description of the genus Halosimplex.</title>
        <authorList>
            <person name="Cui H."/>
        </authorList>
    </citation>
    <scope>NUCLEOTIDE SEQUENCE [LARGE SCALE GENOMIC DNA]</scope>
    <source>
        <strain evidence="3 4">R27</strain>
    </source>
</reference>
<dbReference type="SUPFAM" id="SSF55469">
    <property type="entry name" value="FMN-dependent nitroreductase-like"/>
    <property type="match status" value="2"/>
</dbReference>
<organism evidence="3 4">
    <name type="scientific">Halosimplex rubrum</name>
    <dbReference type="NCBI Taxonomy" id="869889"/>
    <lineage>
        <taxon>Archaea</taxon>
        <taxon>Methanobacteriati</taxon>
        <taxon>Methanobacteriota</taxon>
        <taxon>Stenosarchaea group</taxon>
        <taxon>Halobacteria</taxon>
        <taxon>Halobacteriales</taxon>
        <taxon>Haloarculaceae</taxon>
        <taxon>Halosimplex</taxon>
    </lineage>
</organism>
<dbReference type="CDD" id="cd02142">
    <property type="entry name" value="McbC_SagB-like_oxidoreductase"/>
    <property type="match status" value="2"/>
</dbReference>
<dbReference type="Proteomes" id="UP000509667">
    <property type="component" value="Chromosome"/>
</dbReference>
<protein>
    <submittedName>
        <fullName evidence="3">SagB/ThcOx family dehydrogenase</fullName>
    </submittedName>
</protein>
<name>A0A7D5TNJ9_9EURY</name>